<proteinExistence type="predicted"/>
<evidence type="ECO:0000313" key="11">
    <source>
        <dbReference type="Proteomes" id="UP000184172"/>
    </source>
</evidence>
<keyword evidence="8" id="KW-0472">Membrane</keyword>
<dbReference type="SMART" id="SM00387">
    <property type="entry name" value="HATPase_c"/>
    <property type="match status" value="1"/>
</dbReference>
<reference evidence="11" key="1">
    <citation type="submission" date="2016-11" db="EMBL/GenBank/DDBJ databases">
        <authorList>
            <person name="Varghese N."/>
            <person name="Submissions S."/>
        </authorList>
    </citation>
    <scope>NUCLEOTIDE SEQUENCE [LARGE SCALE GENOMIC DNA]</scope>
    <source>
        <strain evidence="11">DSM 26349</strain>
    </source>
</reference>
<dbReference type="Proteomes" id="UP000184172">
    <property type="component" value="Unassembled WGS sequence"/>
</dbReference>
<keyword evidence="11" id="KW-1185">Reference proteome</keyword>
<organism evidence="10 11">
    <name type="scientific">Aequorivita viscosa</name>
    <dbReference type="NCBI Taxonomy" id="797419"/>
    <lineage>
        <taxon>Bacteria</taxon>
        <taxon>Pseudomonadati</taxon>
        <taxon>Bacteroidota</taxon>
        <taxon>Flavobacteriia</taxon>
        <taxon>Flavobacteriales</taxon>
        <taxon>Flavobacteriaceae</taxon>
        <taxon>Aequorivita</taxon>
    </lineage>
</organism>
<accession>A0A1M6B4E5</accession>
<dbReference type="Pfam" id="PF00512">
    <property type="entry name" value="HisKA"/>
    <property type="match status" value="1"/>
</dbReference>
<dbReference type="CDD" id="cd00082">
    <property type="entry name" value="HisKA"/>
    <property type="match status" value="1"/>
</dbReference>
<protein>
    <recommendedName>
        <fullName evidence="2">histidine kinase</fullName>
        <ecNumber evidence="2">2.7.13.3</ecNumber>
    </recommendedName>
</protein>
<feature type="domain" description="Histidine kinase" evidence="9">
    <location>
        <begin position="220"/>
        <end position="405"/>
    </location>
</feature>
<dbReference type="Gene3D" id="1.10.287.130">
    <property type="match status" value="1"/>
</dbReference>
<dbReference type="InterPro" id="IPR003661">
    <property type="entry name" value="HisK_dim/P_dom"/>
</dbReference>
<feature type="transmembrane region" description="Helical" evidence="8">
    <location>
        <begin position="136"/>
        <end position="158"/>
    </location>
</feature>
<dbReference type="InterPro" id="IPR005467">
    <property type="entry name" value="His_kinase_dom"/>
</dbReference>
<dbReference type="Gene3D" id="3.30.565.10">
    <property type="entry name" value="Histidine kinase-like ATPase, C-terminal domain"/>
    <property type="match status" value="1"/>
</dbReference>
<gene>
    <name evidence="10" type="ORF">SAMN04487908_102101</name>
</gene>
<dbReference type="EMBL" id="FQYV01000002">
    <property type="protein sequence ID" value="SHI43619.1"/>
    <property type="molecule type" value="Genomic_DNA"/>
</dbReference>
<evidence type="ECO:0000256" key="7">
    <source>
        <dbReference type="ARBA" id="ARBA00022989"/>
    </source>
</evidence>
<keyword evidence="5 8" id="KW-0812">Transmembrane</keyword>
<keyword evidence="3" id="KW-0597">Phosphoprotein</keyword>
<evidence type="ECO:0000256" key="4">
    <source>
        <dbReference type="ARBA" id="ARBA00022679"/>
    </source>
</evidence>
<dbReference type="EC" id="2.7.13.3" evidence="2"/>
<dbReference type="PANTHER" id="PTHR45436:SF5">
    <property type="entry name" value="SENSOR HISTIDINE KINASE TRCS"/>
    <property type="match status" value="1"/>
</dbReference>
<dbReference type="GO" id="GO:0000155">
    <property type="term" value="F:phosphorelay sensor kinase activity"/>
    <property type="evidence" value="ECO:0007669"/>
    <property type="project" value="InterPro"/>
</dbReference>
<evidence type="ECO:0000256" key="3">
    <source>
        <dbReference type="ARBA" id="ARBA00022553"/>
    </source>
</evidence>
<keyword evidence="7 8" id="KW-1133">Transmembrane helix</keyword>
<dbReference type="SMART" id="SM00388">
    <property type="entry name" value="HisKA"/>
    <property type="match status" value="1"/>
</dbReference>
<dbReference type="SUPFAM" id="SSF55874">
    <property type="entry name" value="ATPase domain of HSP90 chaperone/DNA topoisomerase II/histidine kinase"/>
    <property type="match status" value="1"/>
</dbReference>
<dbReference type="InterPro" id="IPR050428">
    <property type="entry name" value="TCS_sensor_his_kinase"/>
</dbReference>
<dbReference type="SUPFAM" id="SSF47384">
    <property type="entry name" value="Homodimeric domain of signal transducing histidine kinase"/>
    <property type="match status" value="1"/>
</dbReference>
<dbReference type="InterPro" id="IPR036890">
    <property type="entry name" value="HATPase_C_sf"/>
</dbReference>
<dbReference type="OrthoDB" id="1522504at2"/>
<comment type="catalytic activity">
    <reaction evidence="1">
        <text>ATP + protein L-histidine = ADP + protein N-phospho-L-histidine.</text>
        <dbReference type="EC" id="2.7.13.3"/>
    </reaction>
</comment>
<evidence type="ECO:0000256" key="8">
    <source>
        <dbReference type="SAM" id="Phobius"/>
    </source>
</evidence>
<name>A0A1M6B4E5_9FLAO</name>
<evidence type="ECO:0000256" key="1">
    <source>
        <dbReference type="ARBA" id="ARBA00000085"/>
    </source>
</evidence>
<dbReference type="PANTHER" id="PTHR45436">
    <property type="entry name" value="SENSOR HISTIDINE KINASE YKOH"/>
    <property type="match status" value="1"/>
</dbReference>
<dbReference type="STRING" id="797419.SAMN05216556_104104"/>
<dbReference type="AlphaFoldDB" id="A0A1M6B4E5"/>
<dbReference type="Pfam" id="PF02518">
    <property type="entry name" value="HATPase_c"/>
    <property type="match status" value="1"/>
</dbReference>
<evidence type="ECO:0000313" key="10">
    <source>
        <dbReference type="EMBL" id="SHI43619.1"/>
    </source>
</evidence>
<keyword evidence="6 10" id="KW-0418">Kinase</keyword>
<keyword evidence="4" id="KW-0808">Transferase</keyword>
<dbReference type="RefSeq" id="WP_073214368.1">
    <property type="nucleotide sequence ID" value="NZ_FNNS01000004.1"/>
</dbReference>
<evidence type="ECO:0000256" key="5">
    <source>
        <dbReference type="ARBA" id="ARBA00022692"/>
    </source>
</evidence>
<dbReference type="InterPro" id="IPR036097">
    <property type="entry name" value="HisK_dim/P_sf"/>
</dbReference>
<dbReference type="PROSITE" id="PS50109">
    <property type="entry name" value="HIS_KIN"/>
    <property type="match status" value="1"/>
</dbReference>
<feature type="transmembrane region" description="Helical" evidence="8">
    <location>
        <begin position="7"/>
        <end position="28"/>
    </location>
</feature>
<evidence type="ECO:0000256" key="6">
    <source>
        <dbReference type="ARBA" id="ARBA00022777"/>
    </source>
</evidence>
<dbReference type="InterPro" id="IPR003594">
    <property type="entry name" value="HATPase_dom"/>
</dbReference>
<evidence type="ECO:0000256" key="2">
    <source>
        <dbReference type="ARBA" id="ARBA00012438"/>
    </source>
</evidence>
<dbReference type="GO" id="GO:0005886">
    <property type="term" value="C:plasma membrane"/>
    <property type="evidence" value="ECO:0007669"/>
    <property type="project" value="TreeGrafter"/>
</dbReference>
<sequence>MKLLNRSLIYLSCAFFFIIGIWSVIFYYNLKDEIRDSIDDGLENNKLLLIHQSKIDSTLLKQSEFGGNNFEIHPVSKEKAVLIKEVYKDTLMYRLNEDDLEPVRILHSAFQHNKNFYRIKVISSLVEEDDLVEDSFWSVVTLFLILVGSIIIVNNVILRRVWTPFYVILDRLKTYRLDQDDNPIDITTKTTEFLELQKASNALIKHSKEAYSSQKQFTENASHELQTPLAIIINKLELLLESENLKEEDAQTIANVIKMVERLTQLNKSLLLLAKIENKQFPNQELVSINKLAKEIIDNFEDFADFKNIQILVEEDSNLNVTIDPSLALILISNLVKNAIFHNTNGGRITVKFEKDGFEICNSANNVPLVEENIFVRFHKNTSKSQGTGLGLAVCKAICDFYGLGISYKFKENNHCFTVDFKKIISLE</sequence>
<evidence type="ECO:0000259" key="9">
    <source>
        <dbReference type="PROSITE" id="PS50109"/>
    </source>
</evidence>